<dbReference type="InterPro" id="IPR017911">
    <property type="entry name" value="MacB-like_ATP-bd"/>
</dbReference>
<evidence type="ECO:0000256" key="1">
    <source>
        <dbReference type="ARBA" id="ARBA00022448"/>
    </source>
</evidence>
<evidence type="ECO:0000259" key="5">
    <source>
        <dbReference type="PROSITE" id="PS50893"/>
    </source>
</evidence>
<keyword evidence="1" id="KW-0813">Transport</keyword>
<dbReference type="GO" id="GO:0005524">
    <property type="term" value="F:ATP binding"/>
    <property type="evidence" value="ECO:0007669"/>
    <property type="project" value="UniProtKB-KW"/>
</dbReference>
<keyword evidence="7" id="KW-1185">Reference proteome</keyword>
<dbReference type="GO" id="GO:0005886">
    <property type="term" value="C:plasma membrane"/>
    <property type="evidence" value="ECO:0007669"/>
    <property type="project" value="TreeGrafter"/>
</dbReference>
<dbReference type="SUPFAM" id="SSF52540">
    <property type="entry name" value="P-loop containing nucleoside triphosphate hydrolases"/>
    <property type="match status" value="1"/>
</dbReference>
<dbReference type="Gene3D" id="3.40.50.300">
    <property type="entry name" value="P-loop containing nucleotide triphosphate hydrolases"/>
    <property type="match status" value="1"/>
</dbReference>
<name>A0A6F8PRG0_9GAMM</name>
<dbReference type="FunFam" id="3.40.50.300:FF:000032">
    <property type="entry name" value="Export ABC transporter ATP-binding protein"/>
    <property type="match status" value="1"/>
</dbReference>
<dbReference type="Pfam" id="PF00005">
    <property type="entry name" value="ABC_tran"/>
    <property type="match status" value="1"/>
</dbReference>
<dbReference type="RefSeq" id="WP_173269200.1">
    <property type="nucleotide sequence ID" value="NZ_AP021889.1"/>
</dbReference>
<dbReference type="PROSITE" id="PS00211">
    <property type="entry name" value="ABC_TRANSPORTER_1"/>
    <property type="match status" value="1"/>
</dbReference>
<evidence type="ECO:0000256" key="3">
    <source>
        <dbReference type="ARBA" id="ARBA00022840"/>
    </source>
</evidence>
<dbReference type="GO" id="GO:1902495">
    <property type="term" value="C:transmembrane transporter complex"/>
    <property type="evidence" value="ECO:0007669"/>
    <property type="project" value="UniProtKB-ARBA"/>
</dbReference>
<dbReference type="KEGG" id="tse:THMIRHAS_00720"/>
<proteinExistence type="inferred from homology"/>
<evidence type="ECO:0000313" key="7">
    <source>
        <dbReference type="Proteomes" id="UP000501726"/>
    </source>
</evidence>
<keyword evidence="2" id="KW-0547">Nucleotide-binding</keyword>
<dbReference type="GO" id="GO:0016887">
    <property type="term" value="F:ATP hydrolysis activity"/>
    <property type="evidence" value="ECO:0007669"/>
    <property type="project" value="InterPro"/>
</dbReference>
<sequence>MFHPTVIECQSVCKAFADGDSVIKAIDQVDLQVYAGEFICLYGASGSGKTTLLNLIGGLDRPSSGEVFLDKHPLSHYSDDQLTDLRLHKIGFIFQSYNLVPVFSALENVSFILQMQGLSNRDAINKSEYILQQVGLQNLMHRRPAELSGGQQQRVAIARAIVAQPKIILADEPTANLDSKNSEQLMNLMHQLNRDLGSTFVISSHDPQVIEKAERKIELADGKILHDSAD</sequence>
<dbReference type="InterPro" id="IPR003593">
    <property type="entry name" value="AAA+_ATPase"/>
</dbReference>
<dbReference type="PROSITE" id="PS50893">
    <property type="entry name" value="ABC_TRANSPORTER_2"/>
    <property type="match status" value="1"/>
</dbReference>
<keyword evidence="3 6" id="KW-0067">ATP-binding</keyword>
<evidence type="ECO:0000256" key="2">
    <source>
        <dbReference type="ARBA" id="ARBA00022741"/>
    </source>
</evidence>
<dbReference type="CDD" id="cd03255">
    <property type="entry name" value="ABC_MJ0796_LolCDE_FtsE"/>
    <property type="match status" value="1"/>
</dbReference>
<dbReference type="EMBL" id="AP021889">
    <property type="protein sequence ID" value="BBP44699.1"/>
    <property type="molecule type" value="Genomic_DNA"/>
</dbReference>
<dbReference type="GO" id="GO:0022857">
    <property type="term" value="F:transmembrane transporter activity"/>
    <property type="evidence" value="ECO:0007669"/>
    <property type="project" value="TreeGrafter"/>
</dbReference>
<dbReference type="InterPro" id="IPR017871">
    <property type="entry name" value="ABC_transporter-like_CS"/>
</dbReference>
<dbReference type="InterPro" id="IPR027417">
    <property type="entry name" value="P-loop_NTPase"/>
</dbReference>
<reference evidence="7" key="1">
    <citation type="submission" date="2019-11" db="EMBL/GenBank/DDBJ databases">
        <title>Isolation and characterization of two novel species in the genus Thiomicrorhabdus.</title>
        <authorList>
            <person name="Mochizuki J."/>
            <person name="Kojima H."/>
            <person name="Fukui M."/>
        </authorList>
    </citation>
    <scope>NUCLEOTIDE SEQUENCE [LARGE SCALE GENOMIC DNA]</scope>
    <source>
        <strain evidence="7">aks77</strain>
    </source>
</reference>
<organism evidence="6 7">
    <name type="scientific">Thiosulfatimonas sediminis</name>
    <dbReference type="NCBI Taxonomy" id="2675054"/>
    <lineage>
        <taxon>Bacteria</taxon>
        <taxon>Pseudomonadati</taxon>
        <taxon>Pseudomonadota</taxon>
        <taxon>Gammaproteobacteria</taxon>
        <taxon>Thiotrichales</taxon>
        <taxon>Piscirickettsiaceae</taxon>
        <taxon>Thiosulfatimonas</taxon>
    </lineage>
</organism>
<accession>A0A6F8PRG0</accession>
<feature type="domain" description="ABC transporter" evidence="5">
    <location>
        <begin position="7"/>
        <end position="229"/>
    </location>
</feature>
<evidence type="ECO:0000313" key="6">
    <source>
        <dbReference type="EMBL" id="BBP44699.1"/>
    </source>
</evidence>
<comment type="similarity">
    <text evidence="4">Belongs to the ABC transporter superfamily. Macrolide exporter (TC 3.A.1.122) family.</text>
</comment>
<dbReference type="Proteomes" id="UP000501726">
    <property type="component" value="Chromosome"/>
</dbReference>
<dbReference type="AlphaFoldDB" id="A0A6F8PRG0"/>
<dbReference type="InterPro" id="IPR015854">
    <property type="entry name" value="ABC_transpr_LolD-like"/>
</dbReference>
<gene>
    <name evidence="6" type="ORF">THMIRHAS_00720</name>
</gene>
<dbReference type="PANTHER" id="PTHR24220">
    <property type="entry name" value="IMPORT ATP-BINDING PROTEIN"/>
    <property type="match status" value="1"/>
</dbReference>
<protein>
    <submittedName>
        <fullName evidence="6">ABC transporter ATP-binding protein</fullName>
    </submittedName>
</protein>
<evidence type="ECO:0000256" key="4">
    <source>
        <dbReference type="ARBA" id="ARBA00038388"/>
    </source>
</evidence>
<dbReference type="InterPro" id="IPR003439">
    <property type="entry name" value="ABC_transporter-like_ATP-bd"/>
</dbReference>
<dbReference type="SMART" id="SM00382">
    <property type="entry name" value="AAA"/>
    <property type="match status" value="1"/>
</dbReference>